<evidence type="ECO:0000313" key="2">
    <source>
        <dbReference type="WBParaSite" id="PS1159_v2.g7038.t1"/>
    </source>
</evidence>
<evidence type="ECO:0000313" key="1">
    <source>
        <dbReference type="Proteomes" id="UP000887580"/>
    </source>
</evidence>
<proteinExistence type="predicted"/>
<organism evidence="1 2">
    <name type="scientific">Panagrolaimus sp. PS1159</name>
    <dbReference type="NCBI Taxonomy" id="55785"/>
    <lineage>
        <taxon>Eukaryota</taxon>
        <taxon>Metazoa</taxon>
        <taxon>Ecdysozoa</taxon>
        <taxon>Nematoda</taxon>
        <taxon>Chromadorea</taxon>
        <taxon>Rhabditida</taxon>
        <taxon>Tylenchina</taxon>
        <taxon>Panagrolaimomorpha</taxon>
        <taxon>Panagrolaimoidea</taxon>
        <taxon>Panagrolaimidae</taxon>
        <taxon>Panagrolaimus</taxon>
    </lineage>
</organism>
<sequence length="551" mass="62001">MNKLNGINVSSTFASPDRPYRTYELEDGTNYYCYGCFTKNKSKNYAFFDDDGFFMVPQTDSHICEPISVETSIQDQKRKRAIFMEARKTLKPAKPVSPKASPVPASTNSSQVIHFVDLTDATENPSTGAYENFNGNDADGEEMISSVSVTRSNASSPEYVLESGPFDSNPSSPSITDTNSIKTNVVPSSLSKTAGLEMQASGKNNSGIDEDQLSLQSFNVTETSSDHTQSMISPSGSTGKENEVQGCVGTTSPNDNVKVQSKIIKTGIEDSNAVITLDDTLDDADQSFIPEENDDYAPVQSEDYQYGYSQNGVPNSRLIVFDTNRDFVRQYSKISNRKQWFCLGCYRAKRKHNKAYFVEETFMVPKKHWCQRFKYADAKEMQREYIQKMNLPALKKKPVEKVHTRSRTVARSDGGNTTPLNMVLSPCSENQIGQKVIKTDRSEFDDGYPDFSTTSSPVDDIVDPGDDEDYHPSNETERYPTYDFQFGFSAKKGNRNGRLIVFEPNDKTKVRQYAWNNCNFYFCIECYRLKKKKFGGKIDGNTFMAPKNHFC</sequence>
<dbReference type="WBParaSite" id="PS1159_v2.g7038.t1">
    <property type="protein sequence ID" value="PS1159_v2.g7038.t1"/>
    <property type="gene ID" value="PS1159_v2.g7038"/>
</dbReference>
<name>A0AC35GNZ2_9BILA</name>
<reference evidence="2" key="1">
    <citation type="submission" date="2022-11" db="UniProtKB">
        <authorList>
            <consortium name="WormBaseParasite"/>
        </authorList>
    </citation>
    <scope>IDENTIFICATION</scope>
</reference>
<accession>A0AC35GNZ2</accession>
<protein>
    <submittedName>
        <fullName evidence="2">Uncharacterized protein</fullName>
    </submittedName>
</protein>
<dbReference type="Proteomes" id="UP000887580">
    <property type="component" value="Unplaced"/>
</dbReference>